<evidence type="ECO:0000313" key="1">
    <source>
        <dbReference type="Proteomes" id="UP000887540"/>
    </source>
</evidence>
<keyword evidence="1" id="KW-1185">Reference proteome</keyword>
<organism evidence="1 2">
    <name type="scientific">Acrobeloides nanus</name>
    <dbReference type="NCBI Taxonomy" id="290746"/>
    <lineage>
        <taxon>Eukaryota</taxon>
        <taxon>Metazoa</taxon>
        <taxon>Ecdysozoa</taxon>
        <taxon>Nematoda</taxon>
        <taxon>Chromadorea</taxon>
        <taxon>Rhabditida</taxon>
        <taxon>Tylenchina</taxon>
        <taxon>Cephalobomorpha</taxon>
        <taxon>Cephaloboidea</taxon>
        <taxon>Cephalobidae</taxon>
        <taxon>Acrobeloides</taxon>
    </lineage>
</organism>
<protein>
    <submittedName>
        <fullName evidence="2">Uncharacterized protein</fullName>
    </submittedName>
</protein>
<dbReference type="WBParaSite" id="ACRNAN_scaffold19611.g29670.t1">
    <property type="protein sequence ID" value="ACRNAN_scaffold19611.g29670.t1"/>
    <property type="gene ID" value="ACRNAN_scaffold19611.g29670"/>
</dbReference>
<evidence type="ECO:0000313" key="2">
    <source>
        <dbReference type="WBParaSite" id="ACRNAN_scaffold19611.g29670.t1"/>
    </source>
</evidence>
<dbReference type="AlphaFoldDB" id="A0A914D763"/>
<dbReference type="Proteomes" id="UP000887540">
    <property type="component" value="Unplaced"/>
</dbReference>
<reference evidence="2" key="1">
    <citation type="submission" date="2022-11" db="UniProtKB">
        <authorList>
            <consortium name="WormBaseParasite"/>
        </authorList>
    </citation>
    <scope>IDENTIFICATION</scope>
</reference>
<accession>A0A914D763</accession>
<name>A0A914D763_9BILA</name>
<sequence>MQMYRLGTNKRLIFEIDNQWRFNQHQHKEVIFDLRTKNKDFCEKMAKDACEDPREFLDKTRLYLQFSMLAPKQTYIDVNITKGTLQKSEFFNRINKCHKNQGIVYLTTSDMNKLSNEILNATIAHDEISSENIPIEDKENIIKSLTEIIEEQQ</sequence>
<proteinExistence type="predicted"/>